<dbReference type="Pfam" id="PF12048">
    <property type="entry name" value="DUF3530"/>
    <property type="match status" value="1"/>
</dbReference>
<feature type="region of interest" description="Disordered" evidence="1">
    <location>
        <begin position="148"/>
        <end position="245"/>
    </location>
</feature>
<comment type="caution">
    <text evidence="3">The sequence shown here is derived from an EMBL/GenBank/DDBJ whole genome shotgun (WGS) entry which is preliminary data.</text>
</comment>
<dbReference type="EMBL" id="JBBKTX010000001">
    <property type="protein sequence ID" value="MFK4751026.1"/>
    <property type="molecule type" value="Genomic_DNA"/>
</dbReference>
<evidence type="ECO:0000313" key="3">
    <source>
        <dbReference type="EMBL" id="MFK4751026.1"/>
    </source>
</evidence>
<proteinExistence type="predicted"/>
<gene>
    <name evidence="3" type="ORF">WG929_01265</name>
</gene>
<evidence type="ECO:0000313" key="4">
    <source>
        <dbReference type="Proteomes" id="UP001620597"/>
    </source>
</evidence>
<reference evidence="3 4" key="1">
    <citation type="submission" date="2024-03" db="EMBL/GenBank/DDBJ databases">
        <title>High-quality draft genome sequence of Oceanobacter sp. wDCs-4.</title>
        <authorList>
            <person name="Dong C."/>
        </authorList>
    </citation>
    <scope>NUCLEOTIDE SEQUENCE [LARGE SCALE GENOMIC DNA]</scope>
    <source>
        <strain evidence="4">wDCs-4</strain>
    </source>
</reference>
<name>A0ABW8NDN7_9GAMM</name>
<feature type="region of interest" description="Disordered" evidence="1">
    <location>
        <begin position="21"/>
        <end position="51"/>
    </location>
</feature>
<feature type="chain" id="PRO_5047110464" evidence="2">
    <location>
        <begin position="23"/>
        <end position="432"/>
    </location>
</feature>
<keyword evidence="2" id="KW-0732">Signal</keyword>
<dbReference type="Proteomes" id="UP001620597">
    <property type="component" value="Unassembled WGS sequence"/>
</dbReference>
<feature type="compositionally biased region" description="Low complexity" evidence="1">
    <location>
        <begin position="214"/>
        <end position="227"/>
    </location>
</feature>
<organism evidence="3 4">
    <name type="scientific">Oceanobacter antarcticus</name>
    <dbReference type="NCBI Taxonomy" id="3133425"/>
    <lineage>
        <taxon>Bacteria</taxon>
        <taxon>Pseudomonadati</taxon>
        <taxon>Pseudomonadota</taxon>
        <taxon>Gammaproteobacteria</taxon>
        <taxon>Oceanospirillales</taxon>
        <taxon>Oceanospirillaceae</taxon>
        <taxon>Oceanobacter</taxon>
    </lineage>
</organism>
<protein>
    <submittedName>
        <fullName evidence="3">DUF3530 family protein</fullName>
    </submittedName>
</protein>
<sequence>MTIRGAIKLTALTLLSATPAFAADEPATPEPVTTASQPEDTSATEALADPVAVVKAPERITPDESRQRHQAIPAQLALFQRSSEVVPLLANETAFYGLFIQERSGFPQGGTLLLHDQGQHGQWPVPTGMLREQLPDLGWATLAIELPDPPPAPLPPTSLYLDASSTNKDSAASGAGDTPAATAEAADNASSSHDNNPNNTPNTNPNDQKKDDSTTTTTLATTDAKIAIPPEPNTFDPTLAREPPLPQRTQLPALKTDANPSAVTAIEGQQASAYEQAQQQHRQQVMERIRQGIQYLKSRGQLNLVVIASGSSASWASQWLNEVSRINADGKAERGLALILIDARESSATKIPLPQQLLQLAVPVFDVITDANQLAATQLRQRAGLLRHNKRAHYQQFFLSGPIALADEHNALTRRIRGWLKSNAAGTRLSQR</sequence>
<feature type="signal peptide" evidence="2">
    <location>
        <begin position="1"/>
        <end position="22"/>
    </location>
</feature>
<keyword evidence="4" id="KW-1185">Reference proteome</keyword>
<evidence type="ECO:0000256" key="1">
    <source>
        <dbReference type="SAM" id="MobiDB-lite"/>
    </source>
</evidence>
<accession>A0ABW8NDN7</accession>
<feature type="compositionally biased region" description="Low complexity" evidence="1">
    <location>
        <begin position="174"/>
        <end position="206"/>
    </location>
</feature>
<dbReference type="RefSeq" id="WP_416204553.1">
    <property type="nucleotide sequence ID" value="NZ_JBBKTX010000001.1"/>
</dbReference>
<feature type="compositionally biased region" description="Polar residues" evidence="1">
    <location>
        <begin position="31"/>
        <end position="44"/>
    </location>
</feature>
<evidence type="ECO:0000256" key="2">
    <source>
        <dbReference type="SAM" id="SignalP"/>
    </source>
</evidence>
<dbReference type="InterPro" id="IPR022529">
    <property type="entry name" value="DUF3530"/>
</dbReference>